<comment type="caution">
    <text evidence="2">The sequence shown here is derived from an EMBL/GenBank/DDBJ whole genome shotgun (WGS) entry which is preliminary data.</text>
</comment>
<gene>
    <name evidence="2" type="ORF">GPA10_14240</name>
</gene>
<dbReference type="AlphaFoldDB" id="A0A6L6WWP3"/>
<dbReference type="Proteomes" id="UP000483802">
    <property type="component" value="Unassembled WGS sequence"/>
</dbReference>
<dbReference type="RefSeq" id="WP_343040823.1">
    <property type="nucleotide sequence ID" value="NZ_WPNZ01000007.1"/>
</dbReference>
<protein>
    <recommendedName>
        <fullName evidence="1">DUF6879 domain-containing protein</fullName>
    </recommendedName>
</protein>
<keyword evidence="3" id="KW-1185">Reference proteome</keyword>
<feature type="domain" description="DUF6879" evidence="1">
    <location>
        <begin position="6"/>
        <end position="170"/>
    </location>
</feature>
<proteinExistence type="predicted"/>
<accession>A0A6L6WWP3</accession>
<organism evidence="2 3">
    <name type="scientific">Streptomyces typhae</name>
    <dbReference type="NCBI Taxonomy" id="2681492"/>
    <lineage>
        <taxon>Bacteria</taxon>
        <taxon>Bacillati</taxon>
        <taxon>Actinomycetota</taxon>
        <taxon>Actinomycetes</taxon>
        <taxon>Kitasatosporales</taxon>
        <taxon>Streptomycetaceae</taxon>
        <taxon>Streptomyces</taxon>
    </lineage>
</organism>
<reference evidence="2 3" key="1">
    <citation type="submission" date="2019-11" db="EMBL/GenBank/DDBJ databases">
        <title>Streptomyces typhae sp. nov., a novel endophytic actinomycete isolated from the root of cattail pollen (Typha angustifolia L.).</title>
        <authorList>
            <person name="Peng C."/>
        </authorList>
    </citation>
    <scope>NUCLEOTIDE SEQUENCE [LARGE SCALE GENOMIC DNA]</scope>
    <source>
        <strain evidence="3">p1417</strain>
    </source>
</reference>
<dbReference type="InterPro" id="IPR049244">
    <property type="entry name" value="DUF6879"/>
</dbReference>
<name>A0A6L6WWP3_9ACTN</name>
<evidence type="ECO:0000259" key="1">
    <source>
        <dbReference type="Pfam" id="PF21806"/>
    </source>
</evidence>
<dbReference type="Pfam" id="PF21806">
    <property type="entry name" value="DUF6879"/>
    <property type="match status" value="1"/>
</dbReference>
<dbReference type="EMBL" id="WPNZ01000007">
    <property type="protein sequence ID" value="MVO85884.1"/>
    <property type="molecule type" value="Genomic_DNA"/>
</dbReference>
<evidence type="ECO:0000313" key="3">
    <source>
        <dbReference type="Proteomes" id="UP000483802"/>
    </source>
</evidence>
<sequence>MNISPEEFGKLFSGFRREAFRLETLDDYSKSGGVDAYRAFLAGRPQPEEYKAAGWVTTVRDATQAGKRMYRVHILARPLSDYLRFELGWGYVRNQEAGEEFFILDTTDRSNPLAGVPDFWAFDERSVVTMQYGNGGEFLGAELIPEEQAQEWLKLRDVALGSAVPFRGWWERHKPRRTSEL</sequence>
<evidence type="ECO:0000313" key="2">
    <source>
        <dbReference type="EMBL" id="MVO85884.1"/>
    </source>
</evidence>